<feature type="compositionally biased region" description="Basic and acidic residues" evidence="1">
    <location>
        <begin position="7"/>
        <end position="23"/>
    </location>
</feature>
<comment type="caution">
    <text evidence="2">The sequence shown here is derived from an EMBL/GenBank/DDBJ whole genome shotgun (WGS) entry which is preliminary data.</text>
</comment>
<dbReference type="Proteomes" id="UP000594638">
    <property type="component" value="Unassembled WGS sequence"/>
</dbReference>
<organism evidence="2 3">
    <name type="scientific">Olea europaea subsp. europaea</name>
    <dbReference type="NCBI Taxonomy" id="158383"/>
    <lineage>
        <taxon>Eukaryota</taxon>
        <taxon>Viridiplantae</taxon>
        <taxon>Streptophyta</taxon>
        <taxon>Embryophyta</taxon>
        <taxon>Tracheophyta</taxon>
        <taxon>Spermatophyta</taxon>
        <taxon>Magnoliopsida</taxon>
        <taxon>eudicotyledons</taxon>
        <taxon>Gunneridae</taxon>
        <taxon>Pentapetalae</taxon>
        <taxon>asterids</taxon>
        <taxon>lamiids</taxon>
        <taxon>Lamiales</taxon>
        <taxon>Oleaceae</taxon>
        <taxon>Oleeae</taxon>
        <taxon>Olea</taxon>
    </lineage>
</organism>
<evidence type="ECO:0000313" key="3">
    <source>
        <dbReference type="Proteomes" id="UP000594638"/>
    </source>
</evidence>
<gene>
    <name evidence="2" type="ORF">OLEA9_A023412</name>
</gene>
<dbReference type="AlphaFoldDB" id="A0A8S0PF01"/>
<name>A0A8S0PF01_OLEEU</name>
<feature type="non-terminal residue" evidence="2">
    <location>
        <position position="1"/>
    </location>
</feature>
<reference evidence="2 3" key="1">
    <citation type="submission" date="2019-12" db="EMBL/GenBank/DDBJ databases">
        <authorList>
            <person name="Alioto T."/>
            <person name="Alioto T."/>
            <person name="Gomez Garrido J."/>
        </authorList>
    </citation>
    <scope>NUCLEOTIDE SEQUENCE [LARGE SCALE GENOMIC DNA]</scope>
</reference>
<evidence type="ECO:0000313" key="2">
    <source>
        <dbReference type="EMBL" id="CAA2946921.1"/>
    </source>
</evidence>
<sequence>LATLTHVGKESDSGEEVELKKGLAEGNQELDLGEGETESEIDCSCGALGCADGLLER</sequence>
<evidence type="ECO:0000256" key="1">
    <source>
        <dbReference type="SAM" id="MobiDB-lite"/>
    </source>
</evidence>
<proteinExistence type="predicted"/>
<feature type="region of interest" description="Disordered" evidence="1">
    <location>
        <begin position="1"/>
        <end position="36"/>
    </location>
</feature>
<protein>
    <submittedName>
        <fullName evidence="2">Uncharacterized protein</fullName>
    </submittedName>
</protein>
<keyword evidence="3" id="KW-1185">Reference proteome</keyword>
<dbReference type="EMBL" id="CACTIH010000065">
    <property type="protein sequence ID" value="CAA2946921.1"/>
    <property type="molecule type" value="Genomic_DNA"/>
</dbReference>
<accession>A0A8S0PF01</accession>